<organism evidence="1">
    <name type="scientific">uncultured Solirubrobacteraceae bacterium</name>
    <dbReference type="NCBI Taxonomy" id="1162706"/>
    <lineage>
        <taxon>Bacteria</taxon>
        <taxon>Bacillati</taxon>
        <taxon>Actinomycetota</taxon>
        <taxon>Thermoleophilia</taxon>
        <taxon>Solirubrobacterales</taxon>
        <taxon>Solirubrobacteraceae</taxon>
        <taxon>environmental samples</taxon>
    </lineage>
</organism>
<name>A0A6J4RU69_9ACTN</name>
<evidence type="ECO:0008006" key="2">
    <source>
        <dbReference type="Google" id="ProtNLM"/>
    </source>
</evidence>
<gene>
    <name evidence="1" type="ORF">AVDCRST_MAG30-870</name>
</gene>
<evidence type="ECO:0000313" key="1">
    <source>
        <dbReference type="EMBL" id="CAA9482258.1"/>
    </source>
</evidence>
<dbReference type="AlphaFoldDB" id="A0A6J4RU69"/>
<accession>A0A6J4RU69</accession>
<sequence length="142" mass="14806">MSEAGDLAAGFEAAGHRVERVVAPRALRPLDFRGYEPGAAAVPILARVLKRRAPDLALAQSIAGAAAAARSGHPAVWCVLRPVARAELASRRSRLALLREALAGCALVAADEAVAASIDRWLGARAVVIAPAELPQRVHELA</sequence>
<protein>
    <recommendedName>
        <fullName evidence="2">Glycosyltransferase subfamily 4-like N-terminal domain-containing protein</fullName>
    </recommendedName>
</protein>
<proteinExistence type="predicted"/>
<reference evidence="1" key="1">
    <citation type="submission" date="2020-02" db="EMBL/GenBank/DDBJ databases">
        <authorList>
            <person name="Meier V. D."/>
        </authorList>
    </citation>
    <scope>NUCLEOTIDE SEQUENCE</scope>
    <source>
        <strain evidence="1">AVDCRST_MAG30</strain>
    </source>
</reference>
<dbReference type="EMBL" id="CADCVS010000142">
    <property type="protein sequence ID" value="CAA9482258.1"/>
    <property type="molecule type" value="Genomic_DNA"/>
</dbReference>